<keyword evidence="3 4" id="KW-0732">Signal</keyword>
<sequence>MKPTPHRLVSSLALAALALATAGGCASKAPSAADRDDGRFIVGYSQSNNAEPYRAQTNLQLKHYLKAHPKIKLLPIADAKQNSATQVSQVQQFIQQRVDVLIVSPTEPAPLTAAVQQACQVRIPVIILDRTVNTDCHTAFIGGDNYEIGKKAGEAAVKELPDGGDVVELRGLLSNQPQIDRNKGFNDAIKANSKIKVIEAREAKWLKEAAVPIMQQWLSRHKKIDLVYAHNDPMALGAYLAARAQNRQGQLKIIGIDGLAIPDGGIRAVQQGQLATTFVYPTGAKEAVDTLAAIQQGKQVGKKQTLGTTQVTKENAKQLYQQYDMSGKAN</sequence>
<comment type="subcellular location">
    <subcellularLocation>
        <location evidence="1">Cell envelope</location>
    </subcellularLocation>
</comment>
<comment type="similarity">
    <text evidence="2">Belongs to the bacterial solute-binding protein 2 family.</text>
</comment>
<protein>
    <submittedName>
        <fullName evidence="6">Substrate-binding domain-containing protein</fullName>
    </submittedName>
</protein>
<comment type="caution">
    <text evidence="6">The sequence shown here is derived from an EMBL/GenBank/DDBJ whole genome shotgun (WGS) entry which is preliminary data.</text>
</comment>
<evidence type="ECO:0000256" key="3">
    <source>
        <dbReference type="ARBA" id="ARBA00022729"/>
    </source>
</evidence>
<dbReference type="InterPro" id="IPR028082">
    <property type="entry name" value="Peripla_BP_I"/>
</dbReference>
<dbReference type="CDD" id="cd06308">
    <property type="entry name" value="PBP1_sensor_kinase-like"/>
    <property type="match status" value="1"/>
</dbReference>
<dbReference type="Pfam" id="PF13407">
    <property type="entry name" value="Peripla_BP_4"/>
    <property type="match status" value="1"/>
</dbReference>
<proteinExistence type="inferred from homology"/>
<evidence type="ECO:0000313" key="6">
    <source>
        <dbReference type="EMBL" id="GAA2432885.1"/>
    </source>
</evidence>
<accession>A0ABN3JMJ5</accession>
<gene>
    <name evidence="6" type="ORF">GCM10010191_53620</name>
</gene>
<evidence type="ECO:0000256" key="2">
    <source>
        <dbReference type="ARBA" id="ARBA00007639"/>
    </source>
</evidence>
<dbReference type="Gene3D" id="3.40.50.2300">
    <property type="match status" value="2"/>
</dbReference>
<dbReference type="PANTHER" id="PTHR46847">
    <property type="entry name" value="D-ALLOSE-BINDING PERIPLASMIC PROTEIN-RELATED"/>
    <property type="match status" value="1"/>
</dbReference>
<name>A0ABN3JMJ5_9ACTN</name>
<dbReference type="RefSeq" id="WP_344592517.1">
    <property type="nucleotide sequence ID" value="NZ_BAAARW010000020.1"/>
</dbReference>
<feature type="chain" id="PRO_5045549969" evidence="4">
    <location>
        <begin position="23"/>
        <end position="330"/>
    </location>
</feature>
<dbReference type="SUPFAM" id="SSF53822">
    <property type="entry name" value="Periplasmic binding protein-like I"/>
    <property type="match status" value="1"/>
</dbReference>
<reference evidence="6 7" key="1">
    <citation type="journal article" date="2019" name="Int. J. Syst. Evol. Microbiol.">
        <title>The Global Catalogue of Microorganisms (GCM) 10K type strain sequencing project: providing services to taxonomists for standard genome sequencing and annotation.</title>
        <authorList>
            <consortium name="The Broad Institute Genomics Platform"/>
            <consortium name="The Broad Institute Genome Sequencing Center for Infectious Disease"/>
            <person name="Wu L."/>
            <person name="Ma J."/>
        </authorList>
    </citation>
    <scope>NUCLEOTIDE SEQUENCE [LARGE SCALE GENOMIC DNA]</scope>
    <source>
        <strain evidence="6 7">JCM 3325</strain>
    </source>
</reference>
<evidence type="ECO:0000256" key="1">
    <source>
        <dbReference type="ARBA" id="ARBA00004196"/>
    </source>
</evidence>
<dbReference type="PROSITE" id="PS51257">
    <property type="entry name" value="PROKAR_LIPOPROTEIN"/>
    <property type="match status" value="1"/>
</dbReference>
<feature type="signal peptide" evidence="4">
    <location>
        <begin position="1"/>
        <end position="22"/>
    </location>
</feature>
<evidence type="ECO:0000256" key="4">
    <source>
        <dbReference type="SAM" id="SignalP"/>
    </source>
</evidence>
<dbReference type="PANTHER" id="PTHR46847:SF3">
    <property type="entry name" value="GALACTOFURANOSE-BINDING PROTEIN YTFQ"/>
    <property type="match status" value="1"/>
</dbReference>
<evidence type="ECO:0000313" key="7">
    <source>
        <dbReference type="Proteomes" id="UP001501231"/>
    </source>
</evidence>
<dbReference type="Proteomes" id="UP001501231">
    <property type="component" value="Unassembled WGS sequence"/>
</dbReference>
<dbReference type="InterPro" id="IPR025997">
    <property type="entry name" value="SBP_2_dom"/>
</dbReference>
<feature type="domain" description="Periplasmic binding protein" evidence="5">
    <location>
        <begin position="43"/>
        <end position="299"/>
    </location>
</feature>
<dbReference type="EMBL" id="BAAARW010000020">
    <property type="protein sequence ID" value="GAA2432885.1"/>
    <property type="molecule type" value="Genomic_DNA"/>
</dbReference>
<keyword evidence="7" id="KW-1185">Reference proteome</keyword>
<evidence type="ECO:0000259" key="5">
    <source>
        <dbReference type="Pfam" id="PF13407"/>
    </source>
</evidence>
<organism evidence="6 7">
    <name type="scientific">Actinomadura vinacea</name>
    <dbReference type="NCBI Taxonomy" id="115336"/>
    <lineage>
        <taxon>Bacteria</taxon>
        <taxon>Bacillati</taxon>
        <taxon>Actinomycetota</taxon>
        <taxon>Actinomycetes</taxon>
        <taxon>Streptosporangiales</taxon>
        <taxon>Thermomonosporaceae</taxon>
        <taxon>Actinomadura</taxon>
    </lineage>
</organism>